<dbReference type="AlphaFoldDB" id="A0A2N1P2Q3"/>
<dbReference type="InterPro" id="IPR001841">
    <property type="entry name" value="Znf_RING"/>
</dbReference>
<gene>
    <name evidence="7" type="ORF">RhiirC2_724473</name>
</gene>
<dbReference type="GO" id="GO:0006511">
    <property type="term" value="P:ubiquitin-dependent protein catabolic process"/>
    <property type="evidence" value="ECO:0007669"/>
    <property type="project" value="TreeGrafter"/>
</dbReference>
<dbReference type="PROSITE" id="PS00518">
    <property type="entry name" value="ZF_RING_1"/>
    <property type="match status" value="1"/>
</dbReference>
<evidence type="ECO:0000256" key="2">
    <source>
        <dbReference type="ARBA" id="ARBA00022771"/>
    </source>
</evidence>
<dbReference type="SMART" id="SM00184">
    <property type="entry name" value="RING"/>
    <property type="match status" value="1"/>
</dbReference>
<feature type="compositionally biased region" description="Polar residues" evidence="5">
    <location>
        <begin position="128"/>
        <end position="138"/>
    </location>
</feature>
<reference evidence="7 8" key="2">
    <citation type="submission" date="2017-10" db="EMBL/GenBank/DDBJ databases">
        <title>Extensive intraspecific genome diversity in a model arbuscular mycorrhizal fungus.</title>
        <authorList>
            <person name="Chen E.C.H."/>
            <person name="Morin E."/>
            <person name="Baudet D."/>
            <person name="Noel J."/>
            <person name="Ndikumana S."/>
            <person name="Charron P."/>
            <person name="St-Onge C."/>
            <person name="Giorgi J."/>
            <person name="Grigoriev I.V."/>
            <person name="Roux C."/>
            <person name="Martin F.M."/>
            <person name="Corradi N."/>
        </authorList>
    </citation>
    <scope>NUCLEOTIDE SEQUENCE [LARGE SCALE GENOMIC DNA]</scope>
    <source>
        <strain evidence="7 8">C2</strain>
    </source>
</reference>
<name>A0A2N1P2Q3_9GLOM</name>
<evidence type="ECO:0000256" key="3">
    <source>
        <dbReference type="ARBA" id="ARBA00022833"/>
    </source>
</evidence>
<evidence type="ECO:0000313" key="7">
    <source>
        <dbReference type="EMBL" id="PKK80382.1"/>
    </source>
</evidence>
<dbReference type="Gene3D" id="3.30.40.10">
    <property type="entry name" value="Zinc/RING finger domain, C3HC4 (zinc finger)"/>
    <property type="match status" value="1"/>
</dbReference>
<feature type="region of interest" description="Disordered" evidence="5">
    <location>
        <begin position="1"/>
        <end position="155"/>
    </location>
</feature>
<dbReference type="VEuPathDB" id="FungiDB:RhiirA1_409678"/>
<dbReference type="GO" id="GO:0033768">
    <property type="term" value="C:SUMO-targeted ubiquitin ligase complex"/>
    <property type="evidence" value="ECO:0007669"/>
    <property type="project" value="TreeGrafter"/>
</dbReference>
<sequence length="393" mass="43491">MGSRQTTNAFPEQSSSHESYNLNRVTETATSRRVRVTTRAQKKRQEPIEPMQDVYGLSLPSQSQNLIEPDPELQRMRRLRRTVPRAVTYKVPSSSEGDTDIESSSTRIRTSRQNKRTQERAELDEPESSTSYNNSSGPISRPNKRRAIRAEEGVSRSEQDAYPIIILPPPYRNDSPLPTILQTAESETIQDSSSYLQPFNLPTTGNNTGGVVTLPPISLPQENSAHGGITLPPIRSVLSLADRSRTPEIEVVDLSSPPSYPSNNAADPYPNNIVDLTSSPVIFSPNTHSTAVNSSYKNSNNNNHSPPEIIIIDDDSSAEDLTSATSPLPSKGLQLKCAICLDFPKDVSFTPCGHIFCRDCISTALKSQKVCSLCRRTLTKKQIKRLEFKILVK</sequence>
<proteinExistence type="predicted"/>
<feature type="compositionally biased region" description="Basic residues" evidence="5">
    <location>
        <begin position="32"/>
        <end position="42"/>
    </location>
</feature>
<organism evidence="7 8">
    <name type="scientific">Rhizophagus irregularis</name>
    <dbReference type="NCBI Taxonomy" id="588596"/>
    <lineage>
        <taxon>Eukaryota</taxon>
        <taxon>Fungi</taxon>
        <taxon>Fungi incertae sedis</taxon>
        <taxon>Mucoromycota</taxon>
        <taxon>Glomeromycotina</taxon>
        <taxon>Glomeromycetes</taxon>
        <taxon>Glomerales</taxon>
        <taxon>Glomeraceae</taxon>
        <taxon>Rhizophagus</taxon>
    </lineage>
</organism>
<evidence type="ECO:0000256" key="1">
    <source>
        <dbReference type="ARBA" id="ARBA00022723"/>
    </source>
</evidence>
<evidence type="ECO:0000313" key="8">
    <source>
        <dbReference type="Proteomes" id="UP000233469"/>
    </source>
</evidence>
<evidence type="ECO:0000259" key="6">
    <source>
        <dbReference type="PROSITE" id="PS50089"/>
    </source>
</evidence>
<dbReference type="SUPFAM" id="SSF57850">
    <property type="entry name" value="RING/U-box"/>
    <property type="match status" value="1"/>
</dbReference>
<dbReference type="GO" id="GO:0140082">
    <property type="term" value="F:SUMO-ubiquitin ligase activity"/>
    <property type="evidence" value="ECO:0007669"/>
    <property type="project" value="TreeGrafter"/>
</dbReference>
<keyword evidence="2 4" id="KW-0863">Zinc-finger</keyword>
<accession>A0A2N1P2Q3</accession>
<dbReference type="GO" id="GO:0008270">
    <property type="term" value="F:zinc ion binding"/>
    <property type="evidence" value="ECO:0007669"/>
    <property type="project" value="UniProtKB-KW"/>
</dbReference>
<keyword evidence="3" id="KW-0862">Zinc</keyword>
<dbReference type="EMBL" id="LLXL01000015">
    <property type="protein sequence ID" value="PKK80382.1"/>
    <property type="molecule type" value="Genomic_DNA"/>
</dbReference>
<dbReference type="Proteomes" id="UP000233469">
    <property type="component" value="Unassembled WGS sequence"/>
</dbReference>
<dbReference type="InterPro" id="IPR049627">
    <property type="entry name" value="SLX8"/>
</dbReference>
<dbReference type="CDD" id="cd16449">
    <property type="entry name" value="RING-HC"/>
    <property type="match status" value="1"/>
</dbReference>
<reference evidence="7 8" key="1">
    <citation type="submission" date="2016-04" db="EMBL/GenBank/DDBJ databases">
        <title>Genome analyses suggest a sexual origin of heterokaryosis in a supposedly ancient asexual fungus.</title>
        <authorList>
            <person name="Ropars J."/>
            <person name="Sedzielewska K."/>
            <person name="Noel J."/>
            <person name="Charron P."/>
            <person name="Farinelli L."/>
            <person name="Marton T."/>
            <person name="Kruger M."/>
            <person name="Pelin A."/>
            <person name="Brachmann A."/>
            <person name="Corradi N."/>
        </authorList>
    </citation>
    <scope>NUCLEOTIDE SEQUENCE [LARGE SCALE GENOMIC DNA]</scope>
    <source>
        <strain evidence="7 8">C2</strain>
    </source>
</reference>
<dbReference type="GO" id="GO:0032183">
    <property type="term" value="F:SUMO binding"/>
    <property type="evidence" value="ECO:0007669"/>
    <property type="project" value="TreeGrafter"/>
</dbReference>
<dbReference type="GO" id="GO:0061630">
    <property type="term" value="F:ubiquitin protein ligase activity"/>
    <property type="evidence" value="ECO:0007669"/>
    <property type="project" value="InterPro"/>
</dbReference>
<protein>
    <recommendedName>
        <fullName evidence="6">RING-type domain-containing protein</fullName>
    </recommendedName>
</protein>
<feature type="compositionally biased region" description="Polar residues" evidence="5">
    <location>
        <begin position="1"/>
        <end position="23"/>
    </location>
</feature>
<dbReference type="InterPro" id="IPR017907">
    <property type="entry name" value="Znf_RING_CS"/>
</dbReference>
<dbReference type="VEuPathDB" id="FungiDB:FUN_000853"/>
<dbReference type="PANTHER" id="PTHR47094:SF1">
    <property type="entry name" value="RING-TYPE E3 UBIQUITIN TRANSFERASE"/>
    <property type="match status" value="1"/>
</dbReference>
<evidence type="ECO:0000256" key="5">
    <source>
        <dbReference type="SAM" id="MobiDB-lite"/>
    </source>
</evidence>
<feature type="domain" description="RING-type" evidence="6">
    <location>
        <begin position="337"/>
        <end position="375"/>
    </location>
</feature>
<keyword evidence="1" id="KW-0479">Metal-binding</keyword>
<dbReference type="VEuPathDB" id="FungiDB:RhiirFUN_018242"/>
<dbReference type="PANTHER" id="PTHR47094">
    <property type="entry name" value="ELFLESS, ISOFORM B"/>
    <property type="match status" value="1"/>
</dbReference>
<evidence type="ECO:0000256" key="4">
    <source>
        <dbReference type="PROSITE-ProRule" id="PRU00175"/>
    </source>
</evidence>
<dbReference type="PROSITE" id="PS50089">
    <property type="entry name" value="ZF_RING_2"/>
    <property type="match status" value="1"/>
</dbReference>
<comment type="caution">
    <text evidence="7">The sequence shown here is derived from an EMBL/GenBank/DDBJ whole genome shotgun (WGS) entry which is preliminary data.</text>
</comment>
<dbReference type="Pfam" id="PF13920">
    <property type="entry name" value="zf-C3HC4_3"/>
    <property type="match status" value="1"/>
</dbReference>
<dbReference type="InterPro" id="IPR013083">
    <property type="entry name" value="Znf_RING/FYVE/PHD"/>
</dbReference>